<dbReference type="OrthoDB" id="9802676at2"/>
<dbReference type="GO" id="GO:0016787">
    <property type="term" value="F:hydrolase activity"/>
    <property type="evidence" value="ECO:0007669"/>
    <property type="project" value="InterPro"/>
</dbReference>
<proteinExistence type="predicted"/>
<dbReference type="GO" id="GO:0008270">
    <property type="term" value="F:zinc ion binding"/>
    <property type="evidence" value="ECO:0007669"/>
    <property type="project" value="InterPro"/>
</dbReference>
<dbReference type="AlphaFoldDB" id="A0A423HCC1"/>
<dbReference type="Pfam" id="PF00383">
    <property type="entry name" value="dCMP_cyt_deam_1"/>
    <property type="match status" value="1"/>
</dbReference>
<dbReference type="Proteomes" id="UP000286071">
    <property type="component" value="Unassembled WGS sequence"/>
</dbReference>
<protein>
    <submittedName>
        <fullName evidence="4">Cytosine deaminase</fullName>
    </submittedName>
</protein>
<dbReference type="RefSeq" id="WP_123424032.1">
    <property type="nucleotide sequence ID" value="NZ_MOBJ01000003.1"/>
</dbReference>
<evidence type="ECO:0000256" key="1">
    <source>
        <dbReference type="ARBA" id="ARBA00022723"/>
    </source>
</evidence>
<organism evidence="4 5">
    <name type="scientific">Pseudomonas brassicacearum</name>
    <dbReference type="NCBI Taxonomy" id="930166"/>
    <lineage>
        <taxon>Bacteria</taxon>
        <taxon>Pseudomonadati</taxon>
        <taxon>Pseudomonadota</taxon>
        <taxon>Gammaproteobacteria</taxon>
        <taxon>Pseudomonadales</taxon>
        <taxon>Pseudomonadaceae</taxon>
        <taxon>Pseudomonas</taxon>
    </lineage>
</organism>
<dbReference type="InterPro" id="IPR016193">
    <property type="entry name" value="Cytidine_deaminase-like"/>
</dbReference>
<accession>A0A423HCC1</accession>
<dbReference type="PROSITE" id="PS51747">
    <property type="entry name" value="CYT_DCMP_DEAMINASES_2"/>
    <property type="match status" value="1"/>
</dbReference>
<dbReference type="PROSITE" id="PS00903">
    <property type="entry name" value="CYT_DCMP_DEAMINASES_1"/>
    <property type="match status" value="1"/>
</dbReference>
<keyword evidence="2" id="KW-0862">Zinc</keyword>
<dbReference type="InterPro" id="IPR016192">
    <property type="entry name" value="APOBEC/CMP_deaminase_Zn-bd"/>
</dbReference>
<evidence type="ECO:0000313" key="5">
    <source>
        <dbReference type="Proteomes" id="UP000286071"/>
    </source>
</evidence>
<comment type="caution">
    <text evidence="4">The sequence shown here is derived from an EMBL/GenBank/DDBJ whole genome shotgun (WGS) entry which is preliminary data.</text>
</comment>
<gene>
    <name evidence="4" type="ORF">BK659_04945</name>
</gene>
<feature type="domain" description="CMP/dCMP-type deaminase" evidence="3">
    <location>
        <begin position="9"/>
        <end position="146"/>
    </location>
</feature>
<evidence type="ECO:0000313" key="4">
    <source>
        <dbReference type="EMBL" id="RON10863.1"/>
    </source>
</evidence>
<evidence type="ECO:0000256" key="2">
    <source>
        <dbReference type="ARBA" id="ARBA00022833"/>
    </source>
</evidence>
<sequence length="413" mass="44059">MTTLNSAQEAVDTVANQAILAAIQKTFAVGGAIINNATGEVIAALHNNVLMPFPGKGTTYFLPHDPTAHGERQLVDWYYEKAASLKLPPPDKLTIVTTLDPCAMCAGALLTAGFNVAVSAIDDYAGVNYNSQFTFPSLPPQIRQQAQKTWAYYAVAAPVSRAYQGSMSLVFGGQTIDSAAYYLTSSIFSASVDTVRKASNNSGLEPSKLKNPATLPANSPVRQALTKLSPFALTVTSSNPRDPGAELAPPLLKTAQQANVFNSVALLDPFGNLLVCLGGVENQSPIRTAFMETTRSYAVMRWTLMNDPDPAVRAQAEQYLTHPKYGTFVFLYAPDPLTPQAVMTFGAYGSTMEGPVPQSYPSNLQYVLLPGNTTAQALSQLAQNLPPFYTQSVQVAPAQVLSQALISAVKNGV</sequence>
<name>A0A423HCC1_9PSED</name>
<dbReference type="Gene3D" id="3.40.140.10">
    <property type="entry name" value="Cytidine Deaminase, domain 2"/>
    <property type="match status" value="1"/>
</dbReference>
<dbReference type="CDD" id="cd01285">
    <property type="entry name" value="nucleoside_deaminase"/>
    <property type="match status" value="1"/>
</dbReference>
<keyword evidence="1" id="KW-0479">Metal-binding</keyword>
<dbReference type="EMBL" id="MOBJ01000003">
    <property type="protein sequence ID" value="RON10863.1"/>
    <property type="molecule type" value="Genomic_DNA"/>
</dbReference>
<evidence type="ECO:0000259" key="3">
    <source>
        <dbReference type="PROSITE" id="PS51747"/>
    </source>
</evidence>
<dbReference type="SUPFAM" id="SSF53927">
    <property type="entry name" value="Cytidine deaminase-like"/>
    <property type="match status" value="1"/>
</dbReference>
<dbReference type="InterPro" id="IPR002125">
    <property type="entry name" value="CMP_dCMP_dom"/>
</dbReference>
<reference evidence="4 5" key="1">
    <citation type="submission" date="2016-10" db="EMBL/GenBank/DDBJ databases">
        <title>Comparative genome analysis of multiple Pseudomonas spp. focuses on biocontrol and plant growth promoting traits.</title>
        <authorList>
            <person name="Tao X.-Y."/>
            <person name="Taylor C.G."/>
        </authorList>
    </citation>
    <scope>NUCLEOTIDE SEQUENCE [LARGE SCALE GENOMIC DNA]</scope>
    <source>
        <strain evidence="4 5">48H11</strain>
    </source>
</reference>